<dbReference type="InterPro" id="IPR023214">
    <property type="entry name" value="HAD_sf"/>
</dbReference>
<proteinExistence type="predicted"/>
<accession>Q1JVK8</accession>
<reference evidence="1" key="1">
    <citation type="submission" date="2006-05" db="EMBL/GenBank/DDBJ databases">
        <title>Annotation of the draft genome assembly of Desulfuromonas acetoxidans DSM 684.</title>
        <authorList>
            <consortium name="US DOE Joint Genome Institute (JGI-ORNL)"/>
            <person name="Larimer F."/>
            <person name="Land M."/>
            <person name="Hauser L."/>
        </authorList>
    </citation>
    <scope>NUCLEOTIDE SEQUENCE [LARGE SCALE GENOMIC DNA]</scope>
    <source>
        <strain evidence="1">DSM 684</strain>
    </source>
</reference>
<dbReference type="EMBL" id="AAEW02000036">
    <property type="protein sequence ID" value="EAT14287.1"/>
    <property type="molecule type" value="Genomic_DNA"/>
</dbReference>
<comment type="caution">
    <text evidence="1">The sequence shown here is derived from an EMBL/GenBank/DDBJ whole genome shotgun (WGS) entry which is preliminary data.</text>
</comment>
<reference evidence="1" key="2">
    <citation type="submission" date="2006-05" db="EMBL/GenBank/DDBJ databases">
        <title>Sequencing of the draft genome and assembly of Desulfuromonas acetoxidans DSM 684.</title>
        <authorList>
            <consortium name="US DOE Joint Genome Institute (JGI-PGF)"/>
            <person name="Copeland A."/>
            <person name="Lucas S."/>
            <person name="Lapidus A."/>
            <person name="Barry K."/>
            <person name="Detter J.C."/>
            <person name="Glavina del Rio T."/>
            <person name="Hammon N."/>
            <person name="Israni S."/>
            <person name="Dalin E."/>
            <person name="Tice H."/>
            <person name="Bruce D."/>
            <person name="Pitluck S."/>
            <person name="Richardson P."/>
        </authorList>
    </citation>
    <scope>NUCLEOTIDE SEQUENCE [LARGE SCALE GENOMIC DNA]</scope>
    <source>
        <strain evidence="1">DSM 684</strain>
    </source>
</reference>
<dbReference type="InterPro" id="IPR036412">
    <property type="entry name" value="HAD-like_sf"/>
</dbReference>
<dbReference type="Proteomes" id="UP000005695">
    <property type="component" value="Unassembled WGS sequence"/>
</dbReference>
<evidence type="ECO:0000313" key="1">
    <source>
        <dbReference type="EMBL" id="EAT14287.1"/>
    </source>
</evidence>
<dbReference type="Gene3D" id="3.40.50.1000">
    <property type="entry name" value="HAD superfamily/HAD-like"/>
    <property type="match status" value="1"/>
</dbReference>
<sequence>MIRIDIPGYRTLNLQHLVLDYNGTLACDGQLISELIPPLRQLADNLTLHVITADTHGSAAQQLAAVSARLEVLEPNNQDVGKQRFIHQLGHDNCAAIGNGYNDHLMLRDAALGLAVIGPEAAATIALNAADTVCLSCYEALELLLRPTRLIATLRR</sequence>
<organism evidence="1 2">
    <name type="scientific">Desulfuromonas acetoxidans (strain DSM 684 / 11070)</name>
    <dbReference type="NCBI Taxonomy" id="281689"/>
    <lineage>
        <taxon>Bacteria</taxon>
        <taxon>Pseudomonadati</taxon>
        <taxon>Thermodesulfobacteriota</taxon>
        <taxon>Desulfuromonadia</taxon>
        <taxon>Desulfuromonadales</taxon>
        <taxon>Desulfuromonadaceae</taxon>
        <taxon>Desulfuromonas</taxon>
    </lineage>
</organism>
<evidence type="ECO:0000313" key="2">
    <source>
        <dbReference type="Proteomes" id="UP000005695"/>
    </source>
</evidence>
<dbReference type="OrthoDB" id="159409at2"/>
<keyword evidence="2" id="KW-1185">Reference proteome</keyword>
<dbReference type="AlphaFoldDB" id="Q1JVK8"/>
<gene>
    <name evidence="1" type="ORF">Dace_0147</name>
</gene>
<dbReference type="SUPFAM" id="SSF56784">
    <property type="entry name" value="HAD-like"/>
    <property type="match status" value="1"/>
</dbReference>
<evidence type="ECO:0008006" key="3">
    <source>
        <dbReference type="Google" id="ProtNLM"/>
    </source>
</evidence>
<dbReference type="RefSeq" id="WP_006003094.1">
    <property type="nucleotide sequence ID" value="NZ_AAEW02000036.1"/>
</dbReference>
<name>Q1JVK8_DESA6</name>
<protein>
    <recommendedName>
        <fullName evidence="3">ATPase P</fullName>
    </recommendedName>
</protein>